<evidence type="ECO:0000313" key="2">
    <source>
        <dbReference type="Proteomes" id="UP000184040"/>
    </source>
</evidence>
<protein>
    <submittedName>
        <fullName evidence="1">Uncharacterized protein</fullName>
    </submittedName>
</protein>
<proteinExistence type="predicted"/>
<gene>
    <name evidence="1" type="ORF">SAMN04488012_111120</name>
</gene>
<organism evidence="1 2">
    <name type="scientific">Palleronia salina</name>
    <dbReference type="NCBI Taxonomy" id="313368"/>
    <lineage>
        <taxon>Bacteria</taxon>
        <taxon>Pseudomonadati</taxon>
        <taxon>Pseudomonadota</taxon>
        <taxon>Alphaproteobacteria</taxon>
        <taxon>Rhodobacterales</taxon>
        <taxon>Roseobacteraceae</taxon>
        <taxon>Palleronia</taxon>
    </lineage>
</organism>
<dbReference type="Proteomes" id="UP000184040">
    <property type="component" value="Unassembled WGS sequence"/>
</dbReference>
<sequence>MLLGSVNTSVAVNGLYILARDLQSNLGHYSFNLFASTHDETHRVRLLGSATPL</sequence>
<accession>A0A1M6KD24</accession>
<dbReference type="AlphaFoldDB" id="A0A1M6KD24"/>
<dbReference type="EMBL" id="FQZA01000011">
    <property type="protein sequence ID" value="SHJ56811.1"/>
    <property type="molecule type" value="Genomic_DNA"/>
</dbReference>
<keyword evidence="2" id="KW-1185">Reference proteome</keyword>
<evidence type="ECO:0000313" key="1">
    <source>
        <dbReference type="EMBL" id="SHJ56811.1"/>
    </source>
</evidence>
<name>A0A1M6KD24_9RHOB</name>
<reference evidence="1 2" key="1">
    <citation type="submission" date="2016-11" db="EMBL/GenBank/DDBJ databases">
        <authorList>
            <person name="Jaros S."/>
            <person name="Januszkiewicz K."/>
            <person name="Wedrychowicz H."/>
        </authorList>
    </citation>
    <scope>NUCLEOTIDE SEQUENCE [LARGE SCALE GENOMIC DNA]</scope>
    <source>
        <strain evidence="1 2">DSM 26892</strain>
    </source>
</reference>